<feature type="compositionally biased region" description="Acidic residues" evidence="1">
    <location>
        <begin position="72"/>
        <end position="85"/>
    </location>
</feature>
<evidence type="ECO:0000256" key="1">
    <source>
        <dbReference type="SAM" id="MobiDB-lite"/>
    </source>
</evidence>
<dbReference type="Proteomes" id="UP001239445">
    <property type="component" value="Unassembled WGS sequence"/>
</dbReference>
<name>A0AAJ0BMS7_9PEZI</name>
<feature type="compositionally biased region" description="Basic residues" evidence="1">
    <location>
        <begin position="127"/>
        <end position="140"/>
    </location>
</feature>
<comment type="caution">
    <text evidence="2">The sequence shown here is derived from an EMBL/GenBank/DDBJ whole genome shotgun (WGS) entry which is preliminary data.</text>
</comment>
<feature type="compositionally biased region" description="Basic residues" evidence="1">
    <location>
        <begin position="59"/>
        <end position="68"/>
    </location>
</feature>
<reference evidence="2" key="1">
    <citation type="submission" date="2023-06" db="EMBL/GenBank/DDBJ databases">
        <title>Genome-scale phylogeny and comparative genomics of the fungal order Sordariales.</title>
        <authorList>
            <consortium name="Lawrence Berkeley National Laboratory"/>
            <person name="Hensen N."/>
            <person name="Bonometti L."/>
            <person name="Westerberg I."/>
            <person name="Brannstrom I.O."/>
            <person name="Guillou S."/>
            <person name="Cros-Aarteil S."/>
            <person name="Calhoun S."/>
            <person name="Haridas S."/>
            <person name="Kuo A."/>
            <person name="Mondo S."/>
            <person name="Pangilinan J."/>
            <person name="Riley R."/>
            <person name="Labutti K."/>
            <person name="Andreopoulos B."/>
            <person name="Lipzen A."/>
            <person name="Chen C."/>
            <person name="Yanf M."/>
            <person name="Daum C."/>
            <person name="Ng V."/>
            <person name="Clum A."/>
            <person name="Steindorff A."/>
            <person name="Ohm R."/>
            <person name="Martin F."/>
            <person name="Silar P."/>
            <person name="Natvig D."/>
            <person name="Lalanne C."/>
            <person name="Gautier V."/>
            <person name="Ament-Velasquez S.L."/>
            <person name="Kruys A."/>
            <person name="Hutchinson M.I."/>
            <person name="Powell A.J."/>
            <person name="Barry K."/>
            <person name="Miller A.N."/>
            <person name="Grigoriev I.V."/>
            <person name="Debuchy R."/>
            <person name="Gladieux P."/>
            <person name="Thoren M.H."/>
            <person name="Johannesson H."/>
        </authorList>
    </citation>
    <scope>NUCLEOTIDE SEQUENCE</scope>
    <source>
        <strain evidence="2">PSN4</strain>
    </source>
</reference>
<feature type="compositionally biased region" description="Gly residues" evidence="1">
    <location>
        <begin position="1"/>
        <end position="10"/>
    </location>
</feature>
<dbReference type="InterPro" id="IPR052109">
    <property type="entry name" value="SRRM_Domain-Containing"/>
</dbReference>
<dbReference type="Gene3D" id="3.80.10.10">
    <property type="entry name" value="Ribonuclease Inhibitor"/>
    <property type="match status" value="1"/>
</dbReference>
<organism evidence="2 3">
    <name type="scientific">Echria macrotheca</name>
    <dbReference type="NCBI Taxonomy" id="438768"/>
    <lineage>
        <taxon>Eukaryota</taxon>
        <taxon>Fungi</taxon>
        <taxon>Dikarya</taxon>
        <taxon>Ascomycota</taxon>
        <taxon>Pezizomycotina</taxon>
        <taxon>Sordariomycetes</taxon>
        <taxon>Sordariomycetidae</taxon>
        <taxon>Sordariales</taxon>
        <taxon>Schizotheciaceae</taxon>
        <taxon>Echria</taxon>
    </lineage>
</organism>
<dbReference type="AlphaFoldDB" id="A0AAJ0BMS7"/>
<accession>A0AAJ0BMS7</accession>
<dbReference type="EMBL" id="MU839827">
    <property type="protein sequence ID" value="KAK1761183.1"/>
    <property type="molecule type" value="Genomic_DNA"/>
</dbReference>
<keyword evidence="3" id="KW-1185">Reference proteome</keyword>
<feature type="compositionally biased region" description="Polar residues" evidence="1">
    <location>
        <begin position="12"/>
        <end position="34"/>
    </location>
</feature>
<dbReference type="SUPFAM" id="SSF52047">
    <property type="entry name" value="RNI-like"/>
    <property type="match status" value="1"/>
</dbReference>
<evidence type="ECO:0000313" key="2">
    <source>
        <dbReference type="EMBL" id="KAK1761183.1"/>
    </source>
</evidence>
<sequence length="725" mass="81536">MTTPRAGGGRVTRSSAAQIATNASEDGSPPQQAPASIAQRSTRPSTKRPRTPVAGTQARRSKRTRHRSGYYEESDSDDELGDDYETSPSREVESSARPASSLRRTPRKTATPRSVRRETRAVESPTKRRALNPTPRKRTPRKADPLPDPTPVEPPVIPDWLSLPYLIWVEIFSFAFAQSPGRDGVDWLLATSRVCRTFAEPALTALYQSPPLLTRPMAHNLIGLLSRDPSTTTFNYRRKVEKLRIDVEEVAAKTYRGQPLDFQALITCLPRLKVIDFTHRKDQPPFRMLEENLRWHYPDSLFAALNAVKTAPGEDGEARPTKLTGFRWNRRMMGPGLDLERIKTLHTTPAFSGLKRLGFVNYQVPSLLSPGRDEAEANAQDQAFIRGLADAASVLPELEHLSFESSTAVNDESLSLLPKSIRSLELINCWEVRAEDLSEYLLSHGHKMEHLNLCHNQSLSLGFLTVLGAACPNLRTLCVDLKTFNHHEFYRDSDPLYDEVLNVAQIPNWPEGIETVDLRNMRKWSAEGAETLFQSLVDSAPRLRSLRRLHLKSMLDIPFRQRSILRDKWEAKLRYVFLRKEEDPKPVFPLRRKPLVEPSPAAAGAAEKVGKENFRQSEGKTRRSTRIAQAPGASSRESSIGRDLSGVRRGKLMYVEVDTDEDEDSQPAGSQDGMDGGLFRQGMCETVEIQLDNQKPAETILQMDDFLDEEASDDLSDEDFVDHIG</sequence>
<proteinExistence type="predicted"/>
<dbReference type="PANTHER" id="PTHR34755">
    <property type="entry name" value="SERINE/ARGININE REPETITIVE MATRIX PROTEIN 3-RELATED"/>
    <property type="match status" value="1"/>
</dbReference>
<gene>
    <name evidence="2" type="ORF">QBC47DRAFT_369326</name>
</gene>
<feature type="region of interest" description="Disordered" evidence="1">
    <location>
        <begin position="599"/>
        <end position="642"/>
    </location>
</feature>
<evidence type="ECO:0000313" key="3">
    <source>
        <dbReference type="Proteomes" id="UP001239445"/>
    </source>
</evidence>
<feature type="region of interest" description="Disordered" evidence="1">
    <location>
        <begin position="1"/>
        <end position="152"/>
    </location>
</feature>
<feature type="compositionally biased region" description="Basic and acidic residues" evidence="1">
    <location>
        <begin position="608"/>
        <end position="621"/>
    </location>
</feature>
<dbReference type="InterPro" id="IPR032675">
    <property type="entry name" value="LRR_dom_sf"/>
</dbReference>
<dbReference type="PANTHER" id="PTHR34755:SF4">
    <property type="entry name" value="F-BOX DOMAIN-CONTAINING PROTEIN"/>
    <property type="match status" value="1"/>
</dbReference>
<evidence type="ECO:0008006" key="4">
    <source>
        <dbReference type="Google" id="ProtNLM"/>
    </source>
</evidence>
<protein>
    <recommendedName>
        <fullName evidence="4">F-box domain-containing protein</fullName>
    </recommendedName>
</protein>